<reference evidence="2 3" key="1">
    <citation type="submission" date="2020-05" db="EMBL/GenBank/DDBJ databases">
        <title>Genome Sequencing of Type Strains.</title>
        <authorList>
            <person name="Lemaire J.F."/>
            <person name="Inderbitzin P."/>
            <person name="Gregorio O.A."/>
            <person name="Collins S.B."/>
            <person name="Wespe N."/>
            <person name="Knight-Connoni V."/>
        </authorList>
    </citation>
    <scope>NUCLEOTIDE SEQUENCE [LARGE SCALE GENOMIC DNA]</scope>
    <source>
        <strain evidence="2 3">DSM 100049</strain>
    </source>
</reference>
<name>A0A7Y6B845_9SPHN</name>
<feature type="compositionally biased region" description="Low complexity" evidence="1">
    <location>
        <begin position="401"/>
        <end position="410"/>
    </location>
</feature>
<dbReference type="Proteomes" id="UP000536441">
    <property type="component" value="Unassembled WGS sequence"/>
</dbReference>
<evidence type="ECO:0000313" key="3">
    <source>
        <dbReference type="Proteomes" id="UP000536441"/>
    </source>
</evidence>
<dbReference type="AlphaFoldDB" id="A0A7Y6B845"/>
<evidence type="ECO:0000256" key="1">
    <source>
        <dbReference type="SAM" id="MobiDB-lite"/>
    </source>
</evidence>
<organism evidence="2 3">
    <name type="scientific">Sphingomonas zeae</name>
    <dbReference type="NCBI Taxonomy" id="1646122"/>
    <lineage>
        <taxon>Bacteria</taxon>
        <taxon>Pseudomonadati</taxon>
        <taxon>Pseudomonadota</taxon>
        <taxon>Alphaproteobacteria</taxon>
        <taxon>Sphingomonadales</taxon>
        <taxon>Sphingomonadaceae</taxon>
        <taxon>Sphingomonas</taxon>
    </lineage>
</organism>
<protein>
    <submittedName>
        <fullName evidence="2">Uncharacterized protein</fullName>
    </submittedName>
</protein>
<comment type="caution">
    <text evidence="2">The sequence shown here is derived from an EMBL/GenBank/DDBJ whole genome shotgun (WGS) entry which is preliminary data.</text>
</comment>
<dbReference type="RefSeq" id="WP_175312710.1">
    <property type="nucleotide sequence ID" value="NZ_CBCRYR010000002.1"/>
</dbReference>
<dbReference type="EMBL" id="JABMCH010000070">
    <property type="protein sequence ID" value="NUU48271.1"/>
    <property type="molecule type" value="Genomic_DNA"/>
</dbReference>
<gene>
    <name evidence="2" type="ORF">HP438_14970</name>
</gene>
<sequence>MLILALLLQQTPTLPEPGDYQLQRPRNPPAPVESIFRGPNADLGAAKAETSVVVTGQRLTKLKADLDDCIARHCPPERDISLTLAYAETQFIMGDYKGGRETMLAARKRNARFAAQLPIDVSDMHRATGLFANLTGHPNQNQTSAIDAIDALKKGLPEGDARIYAQRLEIGDAMQRNGNLEAALSQYDKVARQGRDAGLPMVEGMAMFRSAVLLSALASVMPRFTRPAQEQTGRILSNTSPAFLPFRNGVRMLQARLAPSADRPAAMQAALAQLEIDDNPQPTLLVAPPIKTQDMAFGAAHGTDKPLWADVSFFIAPDGKVADVAVVQQTDGVRKQWMDLITRSIAERRYAPQRRNGDLPRLERYSFIADTATETRSRMRTRTSNLSLQVTDLSPVPKPAPASQSSATAPTPQPRPVTTAMR</sequence>
<feature type="region of interest" description="Disordered" evidence="1">
    <location>
        <begin position="376"/>
        <end position="422"/>
    </location>
</feature>
<keyword evidence="3" id="KW-1185">Reference proteome</keyword>
<evidence type="ECO:0000313" key="2">
    <source>
        <dbReference type="EMBL" id="NUU48271.1"/>
    </source>
</evidence>
<proteinExistence type="predicted"/>
<accession>A0A7Y6B845</accession>